<dbReference type="SUPFAM" id="SSF54637">
    <property type="entry name" value="Thioesterase/thiol ester dehydrase-isomerase"/>
    <property type="match status" value="1"/>
</dbReference>
<dbReference type="Gene3D" id="3.10.129.10">
    <property type="entry name" value="Hotdog Thioesterase"/>
    <property type="match status" value="1"/>
</dbReference>
<dbReference type="EMBL" id="BMAT01002678">
    <property type="protein sequence ID" value="GFS11585.1"/>
    <property type="molecule type" value="Genomic_DNA"/>
</dbReference>
<proteinExistence type="predicted"/>
<sequence length="363" mass="40944">MERLRVLTAALSSRATGKPPPVNKSPIEGQPPGLLCARNFRYEDSPHPSAYLRVQGLTYESYDIHWHPKITSIMTATMLSRFHAQFTPLPASSNDKEGIREKTYFMDWPILTDKYFTFVSSTEFVMSRAMYDNNLCKSPVDMKLSLGYIGNSSLAVVNDFYACSDVQKPSAPLWTNTVQLVAVDKTTRKPAKLPDWYQSKYKGRGCRSKGLIIRAFERPAVTYAHPSVVQYSECGNYKHATWVAYVGWAIDALHAALLLQNSTVLTSYSSYSHAATPGDSPNVRARAALKGISKDIVARGLHKLHLIFLNECLQGEYVETHLWQEDGEEKELVYFSVVKDGKDMCQMKMWFFNDASSQEGKHL</sequence>
<dbReference type="Proteomes" id="UP000762676">
    <property type="component" value="Unassembled WGS sequence"/>
</dbReference>
<organism evidence="2 3">
    <name type="scientific">Elysia marginata</name>
    <dbReference type="NCBI Taxonomy" id="1093978"/>
    <lineage>
        <taxon>Eukaryota</taxon>
        <taxon>Metazoa</taxon>
        <taxon>Spiralia</taxon>
        <taxon>Lophotrochozoa</taxon>
        <taxon>Mollusca</taxon>
        <taxon>Gastropoda</taxon>
        <taxon>Heterobranchia</taxon>
        <taxon>Euthyneura</taxon>
        <taxon>Panpulmonata</taxon>
        <taxon>Sacoglossa</taxon>
        <taxon>Placobranchoidea</taxon>
        <taxon>Plakobranchidae</taxon>
        <taxon>Elysia</taxon>
    </lineage>
</organism>
<evidence type="ECO:0000313" key="3">
    <source>
        <dbReference type="Proteomes" id="UP000762676"/>
    </source>
</evidence>
<dbReference type="AlphaFoldDB" id="A0AAV4IPJ4"/>
<feature type="region of interest" description="Disordered" evidence="1">
    <location>
        <begin position="10"/>
        <end position="30"/>
    </location>
</feature>
<gene>
    <name evidence="2" type="ORF">ElyMa_001351200</name>
</gene>
<evidence type="ECO:0000256" key="1">
    <source>
        <dbReference type="SAM" id="MobiDB-lite"/>
    </source>
</evidence>
<dbReference type="PANTHER" id="PTHR34487">
    <property type="entry name" value="ACYL-ACP THIOESTERASE"/>
    <property type="match status" value="1"/>
</dbReference>
<name>A0AAV4IPJ4_9GAST</name>
<evidence type="ECO:0000313" key="2">
    <source>
        <dbReference type="EMBL" id="GFS11585.1"/>
    </source>
</evidence>
<protein>
    <submittedName>
        <fullName evidence="2">Uncharacterized protein</fullName>
    </submittedName>
</protein>
<dbReference type="PANTHER" id="PTHR34487:SF1">
    <property type="entry name" value="ACYL-ACP THIOESTERASE"/>
    <property type="match status" value="1"/>
</dbReference>
<keyword evidence="3" id="KW-1185">Reference proteome</keyword>
<accession>A0AAV4IPJ4</accession>
<dbReference type="InterPro" id="IPR029069">
    <property type="entry name" value="HotDog_dom_sf"/>
</dbReference>
<comment type="caution">
    <text evidence="2">The sequence shown here is derived from an EMBL/GenBank/DDBJ whole genome shotgun (WGS) entry which is preliminary data.</text>
</comment>
<reference evidence="2 3" key="1">
    <citation type="journal article" date="2021" name="Elife">
        <title>Chloroplast acquisition without the gene transfer in kleptoplastic sea slugs, Plakobranchus ocellatus.</title>
        <authorList>
            <person name="Maeda T."/>
            <person name="Takahashi S."/>
            <person name="Yoshida T."/>
            <person name="Shimamura S."/>
            <person name="Takaki Y."/>
            <person name="Nagai Y."/>
            <person name="Toyoda A."/>
            <person name="Suzuki Y."/>
            <person name="Arimoto A."/>
            <person name="Ishii H."/>
            <person name="Satoh N."/>
            <person name="Nishiyama T."/>
            <person name="Hasebe M."/>
            <person name="Maruyama T."/>
            <person name="Minagawa J."/>
            <person name="Obokata J."/>
            <person name="Shigenobu S."/>
        </authorList>
    </citation>
    <scope>NUCLEOTIDE SEQUENCE [LARGE SCALE GENOMIC DNA]</scope>
</reference>